<feature type="repeat" description="WD" evidence="3">
    <location>
        <begin position="1321"/>
        <end position="1362"/>
    </location>
</feature>
<dbReference type="InterPro" id="IPR018391">
    <property type="entry name" value="PQQ_b-propeller_rpt"/>
</dbReference>
<dbReference type="InterPro" id="IPR027417">
    <property type="entry name" value="P-loop_NTPase"/>
</dbReference>
<feature type="repeat" description="WD" evidence="3">
    <location>
        <begin position="1701"/>
        <end position="1742"/>
    </location>
</feature>
<keyword evidence="2" id="KW-0677">Repeat</keyword>
<accession>A0A2Z6EUT9</accession>
<feature type="repeat" description="WD" evidence="3">
    <location>
        <begin position="1827"/>
        <end position="1868"/>
    </location>
</feature>
<dbReference type="Gene3D" id="2.160.20.80">
    <property type="entry name" value="E3 ubiquitin-protein ligase SopA"/>
    <property type="match status" value="1"/>
</dbReference>
<keyword evidence="1 3" id="KW-0853">WD repeat</keyword>
<feature type="repeat" description="WD" evidence="3">
    <location>
        <begin position="1659"/>
        <end position="1700"/>
    </location>
</feature>
<evidence type="ECO:0000256" key="1">
    <source>
        <dbReference type="ARBA" id="ARBA00022574"/>
    </source>
</evidence>
<dbReference type="InterPro" id="IPR019775">
    <property type="entry name" value="WD40_repeat_CS"/>
</dbReference>
<feature type="repeat" description="WD" evidence="3">
    <location>
        <begin position="1279"/>
        <end position="1320"/>
    </location>
</feature>
<feature type="repeat" description="WD" evidence="3">
    <location>
        <begin position="1069"/>
        <end position="1110"/>
    </location>
</feature>
<dbReference type="SUPFAM" id="SSF52540">
    <property type="entry name" value="P-loop containing nucleoside triphosphate hydrolases"/>
    <property type="match status" value="1"/>
</dbReference>
<dbReference type="InterPro" id="IPR025662">
    <property type="entry name" value="Sigma_54_int_dom_ATP-bd_1"/>
</dbReference>
<dbReference type="Pfam" id="PF05729">
    <property type="entry name" value="NACHT"/>
    <property type="match status" value="1"/>
</dbReference>
<dbReference type="SUPFAM" id="SSF50978">
    <property type="entry name" value="WD40 repeat-like"/>
    <property type="match status" value="2"/>
</dbReference>
<name>A0A2Z6EUT9_9BURK</name>
<feature type="repeat" description="WD" evidence="3">
    <location>
        <begin position="1532"/>
        <end position="1573"/>
    </location>
</feature>
<dbReference type="Pfam" id="PF00805">
    <property type="entry name" value="Pentapeptide"/>
    <property type="match status" value="1"/>
</dbReference>
<dbReference type="PROSITE" id="PS50294">
    <property type="entry name" value="WD_REPEATS_REGION"/>
    <property type="match status" value="19"/>
</dbReference>
<feature type="repeat" description="WD" evidence="3">
    <location>
        <begin position="1617"/>
        <end position="1658"/>
    </location>
</feature>
<organism evidence="5 6">
    <name type="scientific">Mycoavidus cysteinexigens</name>
    <dbReference type="NCBI Taxonomy" id="1553431"/>
    <lineage>
        <taxon>Bacteria</taxon>
        <taxon>Pseudomonadati</taxon>
        <taxon>Pseudomonadota</taxon>
        <taxon>Betaproteobacteria</taxon>
        <taxon>Burkholderiales</taxon>
        <taxon>Burkholderiaceae</taxon>
        <taxon>Mycoavidus</taxon>
    </lineage>
</organism>
<reference evidence="5 6" key="1">
    <citation type="journal article" date="2018" name="Microbes Environ.">
        <title>Comparative Genomic Insights into Endofungal Lifestyles of Two Bacterial Endosymbionts, Mycoavidus cysteinexigens and Burkholderia rhizoxinica.</title>
        <authorList>
            <person name="Sharmin D."/>
            <person name="Guo Y."/>
            <person name="Nishizawa T."/>
            <person name="Ohshima S."/>
            <person name="Sato Y."/>
            <person name="Takashima Y."/>
            <person name="Narisawa K."/>
            <person name="Ohta H."/>
        </authorList>
    </citation>
    <scope>NUCLEOTIDE SEQUENCE [LARGE SCALE GENOMIC DNA]</scope>
    <source>
        <strain evidence="5 6">B1-EB</strain>
    </source>
</reference>
<protein>
    <submittedName>
        <fullName evidence="5">Chromosome undetermined scaffold_87, whole genome shotgun sequence</fullName>
    </submittedName>
</protein>
<dbReference type="SUPFAM" id="SSF50998">
    <property type="entry name" value="Quinoprotein alcohol dehydrogenase-like"/>
    <property type="match status" value="1"/>
</dbReference>
<gene>
    <name evidence="5" type="ORF">MCB1EB_1068</name>
</gene>
<feature type="repeat" description="WD" evidence="3">
    <location>
        <begin position="1363"/>
        <end position="1404"/>
    </location>
</feature>
<feature type="repeat" description="WD" evidence="3">
    <location>
        <begin position="1447"/>
        <end position="1488"/>
    </location>
</feature>
<dbReference type="Gene3D" id="2.130.10.10">
    <property type="entry name" value="YVTN repeat-like/Quinoprotein amine dehydrogenase"/>
    <property type="match status" value="8"/>
</dbReference>
<dbReference type="InterPro" id="IPR020472">
    <property type="entry name" value="WD40_PAC1"/>
</dbReference>
<feature type="repeat" description="WD" evidence="3">
    <location>
        <begin position="1743"/>
        <end position="1784"/>
    </location>
</feature>
<dbReference type="InterPro" id="IPR011047">
    <property type="entry name" value="Quinoprotein_ADH-like_sf"/>
</dbReference>
<dbReference type="CDD" id="cd00200">
    <property type="entry name" value="WD40"/>
    <property type="match status" value="3"/>
</dbReference>
<dbReference type="InterPro" id="IPR001646">
    <property type="entry name" value="5peptide_repeat"/>
</dbReference>
<feature type="domain" description="NACHT" evidence="4">
    <location>
        <begin position="536"/>
        <end position="694"/>
    </location>
</feature>
<keyword evidence="6" id="KW-1185">Reference proteome</keyword>
<evidence type="ECO:0000313" key="6">
    <source>
        <dbReference type="Proteomes" id="UP000282597"/>
    </source>
</evidence>
<dbReference type="Proteomes" id="UP000282597">
    <property type="component" value="Chromosome"/>
</dbReference>
<evidence type="ECO:0000256" key="2">
    <source>
        <dbReference type="ARBA" id="ARBA00022737"/>
    </source>
</evidence>
<dbReference type="InterPro" id="IPR015943">
    <property type="entry name" value="WD40/YVTN_repeat-like_dom_sf"/>
</dbReference>
<dbReference type="PROSITE" id="PS00675">
    <property type="entry name" value="SIGMA54_INTERACT_1"/>
    <property type="match status" value="1"/>
</dbReference>
<dbReference type="PROSITE" id="PS50082">
    <property type="entry name" value="WD_REPEATS_2"/>
    <property type="match status" value="19"/>
</dbReference>
<dbReference type="RefSeq" id="WP_126353902.1">
    <property type="nucleotide sequence ID" value="NZ_AP018150.1"/>
</dbReference>
<feature type="repeat" description="WD" evidence="3">
    <location>
        <begin position="1785"/>
        <end position="1826"/>
    </location>
</feature>
<sequence>MLGNISHSALTETLTRNLGELYLGQARTEKENGHLDVALTLYNQVKDTLKSLGSVKEALRRAQYTHTLADETLRKMMADAYFERGKVLEGLNLFGKARISYIKAEMWGHDEAKQHRAEAVQPPPSGHSAHSNKWASVRTAIFTSMSVQKKSDLVDYLFKKTLLTLNALKVSNKPSLFLVYAHNNADHGKAEAETSKYFIERLSEIEGVKLYSDQAPMGRPYIMSPEDLKKDGKLGDILTNQLCLLPAQVIKDVKPVDKAVVCCSEVLGSYLKWVDYKKFHQELREAYLKDLDAYGKNNEQNDTLAIRKVLMKFSEEQEYKAGFHHVLTEIAFLQIRAEQPKEHGIIPVSLTLNSYEECLGAFIKATVVRIEDIPRLEGQAQKGGEVYQNQSRHLVLFKLIERLLVGNNESKTFLDKFWTGHSNLISLLKNNSKLGEREFTELIDSIFDGIQSAQHSQLAVIMQEQNEQRWVLKADPRTALKEQYFAALKQDQAFNETQQLYVEPRGQADLNGETETFPLLSKVQKFLYDKQVAKQVILLTGDSGAGKTTLNRLLEEQLWNNDEKESDAIPLFISLASIDKPEHDLIAKALRGRGLSEFQIQKLKKEKQKFVFILDGYDEIRQTQNLYVSNSINQSDGWQGQMVISCRSEYLGQDYRRCFQPKPLLQDKDTSFQEIVIEPFSEEERNRYLEKYVEYNGMGGSAPRYKEALDQPHLKNLVSNPFLLRVVLEALPYLENEGKDRSVVQLRLDLYDQFVRSWFERNQQRLSTQDLTGSKKEIFRELCDDGFVQHGIGFVKDLAVHLYVENAGKPIVEYSLFKDEGNWKESFFGREAKQQLLRETWPLSRSGNQYRFIHKSLLEYFVARSLFDSFDACVAPNTRERRGSGASVYSFETQAIVPRRMLRDISLAPKHWVGDLGVVGLLTERVQQESIFKEQLLAIIDRSKIDPGLRQTAANAITILVKAGMQFIGADLKGIQIPGADLSYGLFDSAQLQGADLRKANLRASWLHEANLSEAQMGGVQFGELPYLQVKSRVFSCAYSPDGQTHVVGLESGKISVYMTSNWKKIYTLEGHAGVVWSVVYSPGGAQLASGGQDTTVRVWDVESGTLKQKLEGHTSQVMNVVYSPGGDRLASGSADNTVRVWDVESGELKQKLEGHTGEVMSVVYSPGGAQLASGSTDNTVRVWDVESGALKQKLEEHISGVYSVVYSPGGDRLASGSTDNTVRVWDVESGALKQKLEGHTDGVYSVVYSPGGGQLASGSLDNTVRVWDVESGELKQKLEGHTGEVLSVVYSPGGAELASGSTDNTVRVWDVESGALKQKLEGHTGIVLSVVYSPGGTQLASGGKDGTVRVWDVESGELKQKLEGHTAGVYSVVYSPGGVQLASGSADNTVRVWDVESGALKQNLEGHTGAVVSVVYSPGGDRLASGSTDNTVRVWDVESGELKQKLEGHTGEVMSVVYSPGGAQLTSGSFDNTVRVWDVESGAERQKLEEGHAAQVWSVVYSPGGDQLASGGKDGTVRVWDVESGELKQKLEGHTAGILSVVYSPGGDQLASGSVDRTVRVWDVESGAEKQKLEGHTDQIWSVVYSPGGAQLASGSFDNTVRVWDVESGAERQKLEEGHAAQVWSVVYSPGGGQLASGGEDGTVRVWDVESGALKQNLEGHTGAVVSVVYSPGGDQLASGSFDRTVRVWDVESGALKQKLEGHTDEVTSVVYSPGGAELASGSTDNTVRVWDVESGALKQKLEGHTGIVLSVVYSPGGTQLASGSADNTVRVWDVESGALKQKLEGHTDEVVSVVYSPGGGQLASGSDDNTVRVWDVESGALKQKLEGHTSQVMSVVYSPGGDRLASGSVDSTVRVWDPRTGECQMLIEDSGPVRSLAWKETWDGHSYLGIGSYDKSVRQWELKKEGGKYKAYLSWSTSHDFLTVRGALLEGVRGLSGVNESLLKQRGALFLKKKEGISTKSAEILTELKQSLPKYTEGKTLLKNMFKRKS</sequence>
<evidence type="ECO:0000313" key="5">
    <source>
        <dbReference type="EMBL" id="BBE09229.1"/>
    </source>
</evidence>
<dbReference type="SUPFAM" id="SSF141571">
    <property type="entry name" value="Pentapeptide repeat-like"/>
    <property type="match status" value="1"/>
</dbReference>
<evidence type="ECO:0000256" key="3">
    <source>
        <dbReference type="PROSITE-ProRule" id="PRU00221"/>
    </source>
</evidence>
<dbReference type="SMART" id="SM00320">
    <property type="entry name" value="WD40"/>
    <property type="match status" value="21"/>
</dbReference>
<feature type="repeat" description="WD" evidence="3">
    <location>
        <begin position="1490"/>
        <end position="1531"/>
    </location>
</feature>
<dbReference type="KEGG" id="mcys:MCB1EB_1068"/>
<dbReference type="Gene3D" id="3.40.50.300">
    <property type="entry name" value="P-loop containing nucleotide triphosphate hydrolases"/>
    <property type="match status" value="1"/>
</dbReference>
<dbReference type="EMBL" id="AP018150">
    <property type="protein sequence ID" value="BBE09229.1"/>
    <property type="molecule type" value="Genomic_DNA"/>
</dbReference>
<proteinExistence type="predicted"/>
<dbReference type="InterPro" id="IPR007111">
    <property type="entry name" value="NACHT_NTPase"/>
</dbReference>
<dbReference type="InterPro" id="IPR001680">
    <property type="entry name" value="WD40_rpt"/>
</dbReference>
<dbReference type="PANTHER" id="PTHR22847:SF637">
    <property type="entry name" value="WD REPEAT DOMAIN 5B"/>
    <property type="match status" value="1"/>
</dbReference>
<feature type="repeat" description="WD" evidence="3">
    <location>
        <begin position="1153"/>
        <end position="1194"/>
    </location>
</feature>
<feature type="repeat" description="WD" evidence="3">
    <location>
        <begin position="1405"/>
        <end position="1446"/>
    </location>
</feature>
<feature type="repeat" description="WD" evidence="3">
    <location>
        <begin position="1111"/>
        <end position="1152"/>
    </location>
</feature>
<dbReference type="Pfam" id="PF00400">
    <property type="entry name" value="WD40"/>
    <property type="match status" value="19"/>
</dbReference>
<feature type="repeat" description="WD" evidence="3">
    <location>
        <begin position="1237"/>
        <end position="1278"/>
    </location>
</feature>
<dbReference type="InterPro" id="IPR036322">
    <property type="entry name" value="WD40_repeat_dom_sf"/>
</dbReference>
<dbReference type="PANTHER" id="PTHR22847">
    <property type="entry name" value="WD40 REPEAT PROTEIN"/>
    <property type="match status" value="1"/>
</dbReference>
<dbReference type="SMART" id="SM00564">
    <property type="entry name" value="PQQ"/>
    <property type="match status" value="14"/>
</dbReference>
<dbReference type="PRINTS" id="PR00320">
    <property type="entry name" value="GPROTEINBRPT"/>
</dbReference>
<evidence type="ECO:0000259" key="4">
    <source>
        <dbReference type="Pfam" id="PF05729"/>
    </source>
</evidence>
<feature type="repeat" description="WD" evidence="3">
    <location>
        <begin position="1574"/>
        <end position="1615"/>
    </location>
</feature>
<feature type="repeat" description="WD" evidence="3">
    <location>
        <begin position="1195"/>
        <end position="1236"/>
    </location>
</feature>
<dbReference type="PROSITE" id="PS00678">
    <property type="entry name" value="WD_REPEATS_1"/>
    <property type="match status" value="18"/>
</dbReference>